<reference evidence="2 3" key="1">
    <citation type="submission" date="2016-04" db="EMBL/GenBank/DDBJ databases">
        <title>A degradative enzymes factory behind the ericoid mycorrhizal symbiosis.</title>
        <authorList>
            <consortium name="DOE Joint Genome Institute"/>
            <person name="Martino E."/>
            <person name="Morin E."/>
            <person name="Grelet G."/>
            <person name="Kuo A."/>
            <person name="Kohler A."/>
            <person name="Daghino S."/>
            <person name="Barry K."/>
            <person name="Choi C."/>
            <person name="Cichocki N."/>
            <person name="Clum A."/>
            <person name="Copeland A."/>
            <person name="Hainaut M."/>
            <person name="Haridas S."/>
            <person name="Labutti K."/>
            <person name="Lindquist E."/>
            <person name="Lipzen A."/>
            <person name="Khouja H.-R."/>
            <person name="Murat C."/>
            <person name="Ohm R."/>
            <person name="Olson A."/>
            <person name="Spatafora J."/>
            <person name="Veneault-Fourrey C."/>
            <person name="Henrissat B."/>
            <person name="Grigoriev I."/>
            <person name="Martin F."/>
            <person name="Perotto S."/>
        </authorList>
    </citation>
    <scope>NUCLEOTIDE SEQUENCE [LARGE SCALE GENOMIC DNA]</scope>
    <source>
        <strain evidence="2 3">F</strain>
    </source>
</reference>
<proteinExistence type="predicted"/>
<dbReference type="AlphaFoldDB" id="A0A2J6QX57"/>
<keyword evidence="3" id="KW-1185">Reference proteome</keyword>
<evidence type="ECO:0000313" key="3">
    <source>
        <dbReference type="Proteomes" id="UP000235786"/>
    </source>
</evidence>
<evidence type="ECO:0000313" key="2">
    <source>
        <dbReference type="EMBL" id="PMD30860.1"/>
    </source>
</evidence>
<feature type="compositionally biased region" description="Polar residues" evidence="1">
    <location>
        <begin position="294"/>
        <end position="303"/>
    </location>
</feature>
<sequence>MDLASSIAGLVGLAGLAVQSASTLYVFCRKVPRVAAEVEAVIDEVEKLKQTLESIQEMVSDRKILKPSSRTSGVITKLEEELTRCAVDVEAWNTCMAALKIDDGKWAKNALKTLKLAADGGRFSETRLKISSHRGQLTLLVDLLTVDLEMSTNLGIQTIESKVDNFSSEQANSHRLSVSHLEQIRDGVHAAATLQTQSLANTKEISESTTKIHETLHDIWLAQTSSQQTTHLQLERLDANIAAMQRSLLGMPPTSRTRPKPRRISRKQHQANRGQAGFHRNGSVPGLPSEMVHDTNNPPTNPAQLTRLVDLAVTVRHRAGKAHFEALAVPDPEFEAAGFKTKLQMVKYLQDLRLMLWLLCRKQRNDLRIVMPGSTDQSRLMPEAGLVSSWTIWMTLSMTAGGYEPQFNHSHLDLLLYLVRCVQESMREEYSVDGLRISHKTTSIIHVITLRSARRRLALHLVKSLRSTTWQSLGTMYQFF</sequence>
<gene>
    <name evidence="2" type="ORF">L207DRAFT_519965</name>
</gene>
<dbReference type="EMBL" id="KZ613965">
    <property type="protein sequence ID" value="PMD30860.1"/>
    <property type="molecule type" value="Genomic_DNA"/>
</dbReference>
<feature type="region of interest" description="Disordered" evidence="1">
    <location>
        <begin position="249"/>
        <end position="303"/>
    </location>
</feature>
<feature type="compositionally biased region" description="Basic residues" evidence="1">
    <location>
        <begin position="257"/>
        <end position="270"/>
    </location>
</feature>
<accession>A0A2J6QX57</accession>
<dbReference type="OrthoDB" id="3556421at2759"/>
<evidence type="ECO:0008006" key="4">
    <source>
        <dbReference type="Google" id="ProtNLM"/>
    </source>
</evidence>
<dbReference type="Proteomes" id="UP000235786">
    <property type="component" value="Unassembled WGS sequence"/>
</dbReference>
<organism evidence="2 3">
    <name type="scientific">Hyaloscypha variabilis (strain UAMH 11265 / GT02V1 / F)</name>
    <name type="common">Meliniomyces variabilis</name>
    <dbReference type="NCBI Taxonomy" id="1149755"/>
    <lineage>
        <taxon>Eukaryota</taxon>
        <taxon>Fungi</taxon>
        <taxon>Dikarya</taxon>
        <taxon>Ascomycota</taxon>
        <taxon>Pezizomycotina</taxon>
        <taxon>Leotiomycetes</taxon>
        <taxon>Helotiales</taxon>
        <taxon>Hyaloscyphaceae</taxon>
        <taxon>Hyaloscypha</taxon>
        <taxon>Hyaloscypha variabilis</taxon>
    </lineage>
</organism>
<name>A0A2J6QX57_HYAVF</name>
<evidence type="ECO:0000256" key="1">
    <source>
        <dbReference type="SAM" id="MobiDB-lite"/>
    </source>
</evidence>
<protein>
    <recommendedName>
        <fullName evidence="4">Fungal N-terminal domain-containing protein</fullName>
    </recommendedName>
</protein>